<dbReference type="Proteomes" id="UP000724584">
    <property type="component" value="Unassembled WGS sequence"/>
</dbReference>
<evidence type="ECO:0000313" key="1">
    <source>
        <dbReference type="EMBL" id="KAH6650895.1"/>
    </source>
</evidence>
<name>A0ACB7PPV0_9PEZI</name>
<sequence length="115" mass="12491">MLRQFNSPWGWLSSLCLPISTQASPAVPSPVSSGSSPSCGTIMGNGYCSVSSTANPQNKTGRQDRGILRLKVSPLQTWYPRIASNQQRDRRVPVKAELNLSATAQRTSGNSSLRW</sequence>
<dbReference type="EMBL" id="JAGIZQ010000001">
    <property type="protein sequence ID" value="KAH6650895.1"/>
    <property type="molecule type" value="Genomic_DNA"/>
</dbReference>
<proteinExistence type="predicted"/>
<accession>A0ACB7PPV0</accession>
<comment type="caution">
    <text evidence="1">The sequence shown here is derived from an EMBL/GenBank/DDBJ whole genome shotgun (WGS) entry which is preliminary data.</text>
</comment>
<reference evidence="1 2" key="1">
    <citation type="journal article" date="2021" name="Nat. Commun.">
        <title>Genetic determinants of endophytism in the Arabidopsis root mycobiome.</title>
        <authorList>
            <person name="Mesny F."/>
            <person name="Miyauchi S."/>
            <person name="Thiergart T."/>
            <person name="Pickel B."/>
            <person name="Atanasova L."/>
            <person name="Karlsson M."/>
            <person name="Huettel B."/>
            <person name="Barry K.W."/>
            <person name="Haridas S."/>
            <person name="Chen C."/>
            <person name="Bauer D."/>
            <person name="Andreopoulos W."/>
            <person name="Pangilinan J."/>
            <person name="LaButti K."/>
            <person name="Riley R."/>
            <person name="Lipzen A."/>
            <person name="Clum A."/>
            <person name="Drula E."/>
            <person name="Henrissat B."/>
            <person name="Kohler A."/>
            <person name="Grigoriev I.V."/>
            <person name="Martin F.M."/>
            <person name="Hacquard S."/>
        </authorList>
    </citation>
    <scope>NUCLEOTIDE SEQUENCE [LARGE SCALE GENOMIC DNA]</scope>
    <source>
        <strain evidence="1 2">MPI-SDFR-AT-0079</strain>
    </source>
</reference>
<organism evidence="1 2">
    <name type="scientific">Chaetomium tenue</name>
    <dbReference type="NCBI Taxonomy" id="1854479"/>
    <lineage>
        <taxon>Eukaryota</taxon>
        <taxon>Fungi</taxon>
        <taxon>Dikarya</taxon>
        <taxon>Ascomycota</taxon>
        <taxon>Pezizomycotina</taxon>
        <taxon>Sordariomycetes</taxon>
        <taxon>Sordariomycetidae</taxon>
        <taxon>Sordariales</taxon>
        <taxon>Chaetomiaceae</taxon>
        <taxon>Chaetomium</taxon>
    </lineage>
</organism>
<protein>
    <submittedName>
        <fullName evidence="1">Uncharacterized protein</fullName>
    </submittedName>
</protein>
<evidence type="ECO:0000313" key="2">
    <source>
        <dbReference type="Proteomes" id="UP000724584"/>
    </source>
</evidence>
<keyword evidence="2" id="KW-1185">Reference proteome</keyword>
<gene>
    <name evidence="1" type="ORF">F5144DRAFT_66194</name>
</gene>